<comment type="similarity">
    <text evidence="1">Belongs to the eIF4E-binding protein family.</text>
</comment>
<dbReference type="CTD" id="33569"/>
<feature type="compositionally biased region" description="Polar residues" evidence="4">
    <location>
        <begin position="32"/>
        <end position="46"/>
    </location>
</feature>
<feature type="compositionally biased region" description="Acidic residues" evidence="4">
    <location>
        <begin position="116"/>
        <end position="125"/>
    </location>
</feature>
<dbReference type="RefSeq" id="XP_030754250.1">
    <property type="nucleotide sequence ID" value="XM_030898390.1"/>
</dbReference>
<dbReference type="GO" id="GO:0003743">
    <property type="term" value="F:translation initiation factor activity"/>
    <property type="evidence" value="ECO:0007669"/>
    <property type="project" value="UniProtKB-KW"/>
</dbReference>
<organism evidence="5 6">
    <name type="scientific">Sitophilus oryzae</name>
    <name type="common">Rice weevil</name>
    <name type="synonym">Curculio oryzae</name>
    <dbReference type="NCBI Taxonomy" id="7048"/>
    <lineage>
        <taxon>Eukaryota</taxon>
        <taxon>Metazoa</taxon>
        <taxon>Ecdysozoa</taxon>
        <taxon>Arthropoda</taxon>
        <taxon>Hexapoda</taxon>
        <taxon>Insecta</taxon>
        <taxon>Pterygota</taxon>
        <taxon>Neoptera</taxon>
        <taxon>Endopterygota</taxon>
        <taxon>Coleoptera</taxon>
        <taxon>Polyphaga</taxon>
        <taxon>Cucujiformia</taxon>
        <taxon>Curculionidae</taxon>
        <taxon>Dryophthorinae</taxon>
        <taxon>Sitophilus</taxon>
    </lineage>
</organism>
<protein>
    <submittedName>
        <fullName evidence="6">Eukaryotic translation initiation factor 4E-binding protein 2</fullName>
    </submittedName>
</protein>
<feature type="region of interest" description="Disordered" evidence="4">
    <location>
        <begin position="27"/>
        <end position="46"/>
    </location>
</feature>
<dbReference type="OrthoDB" id="19729at2759"/>
<reference evidence="6" key="1">
    <citation type="submission" date="2025-08" db="UniProtKB">
        <authorList>
            <consortium name="RefSeq"/>
        </authorList>
    </citation>
    <scope>IDENTIFICATION</scope>
    <source>
        <tissue evidence="6">Gonads</tissue>
    </source>
</reference>
<keyword evidence="5" id="KW-1185">Reference proteome</keyword>
<proteinExistence type="inferred from homology"/>
<keyword evidence="2" id="KW-0810">Translation regulation</keyword>
<feature type="region of interest" description="Disordered" evidence="4">
    <location>
        <begin position="63"/>
        <end position="125"/>
    </location>
</feature>
<dbReference type="Proteomes" id="UP000504635">
    <property type="component" value="Unplaced"/>
</dbReference>
<dbReference type="GO" id="GO:0045947">
    <property type="term" value="P:negative regulation of translational initiation"/>
    <property type="evidence" value="ECO:0007669"/>
    <property type="project" value="InterPro"/>
</dbReference>
<dbReference type="InParanoid" id="A0A6J2XTX9"/>
<keyword evidence="6" id="KW-0648">Protein biosynthesis</keyword>
<dbReference type="GO" id="GO:0008190">
    <property type="term" value="F:eukaryotic initiation factor 4E binding"/>
    <property type="evidence" value="ECO:0007669"/>
    <property type="project" value="InterPro"/>
</dbReference>
<keyword evidence="6" id="KW-0396">Initiation factor</keyword>
<evidence type="ECO:0000256" key="1">
    <source>
        <dbReference type="ARBA" id="ARBA00005480"/>
    </source>
</evidence>
<dbReference type="PANTHER" id="PTHR12669:SF12">
    <property type="entry name" value="EUKARYOTIC TRANSLATION INITIATION FACTOR 4E-BINDING PROTEIN"/>
    <property type="match status" value="1"/>
</dbReference>
<gene>
    <name evidence="6" type="primary">LOC115881033</name>
</gene>
<sequence length="125" mass="13869">MSASPMARQVASTQAIPIRRVLLNDPSELPSHYSQTPGGTLFSTTPGGTKIVYERNFLLNLRNSPVSRTPPKCEIPENLVKGSGSPPKKYQSASIKRNKYPQRTRNDSFTAKNSSIDDDQFQMDL</sequence>
<evidence type="ECO:0000313" key="5">
    <source>
        <dbReference type="Proteomes" id="UP000504635"/>
    </source>
</evidence>
<evidence type="ECO:0000256" key="4">
    <source>
        <dbReference type="SAM" id="MobiDB-lite"/>
    </source>
</evidence>
<dbReference type="InterPro" id="IPR008606">
    <property type="entry name" value="EIF4EBP"/>
</dbReference>
<dbReference type="PANTHER" id="PTHR12669">
    <property type="entry name" value="EUKARYOTIC TRANSLATION INITIATION FACTOR 4E-BINDING PROTEIN"/>
    <property type="match status" value="1"/>
</dbReference>
<dbReference type="GeneID" id="115881033"/>
<evidence type="ECO:0000256" key="3">
    <source>
        <dbReference type="ARBA" id="ARBA00023193"/>
    </source>
</evidence>
<accession>A0A6J2XTX9</accession>
<evidence type="ECO:0000256" key="2">
    <source>
        <dbReference type="ARBA" id="ARBA00022845"/>
    </source>
</evidence>
<feature type="compositionally biased region" description="Polar residues" evidence="4">
    <location>
        <begin position="103"/>
        <end position="114"/>
    </location>
</feature>
<dbReference type="KEGG" id="soy:115881033"/>
<dbReference type="Pfam" id="PF05456">
    <property type="entry name" value="eIF_4EBP"/>
    <property type="match status" value="1"/>
</dbReference>
<name>A0A6J2XTX9_SITOR</name>
<dbReference type="AlphaFoldDB" id="A0A6J2XTX9"/>
<dbReference type="GO" id="GO:0005737">
    <property type="term" value="C:cytoplasm"/>
    <property type="evidence" value="ECO:0007669"/>
    <property type="project" value="TreeGrafter"/>
</dbReference>
<keyword evidence="3" id="KW-0652">Protein synthesis inhibitor</keyword>
<evidence type="ECO:0000313" key="6">
    <source>
        <dbReference type="RefSeq" id="XP_030754250.1"/>
    </source>
</evidence>
<dbReference type="FunCoup" id="A0A6J2XTX9">
    <property type="interactions" value="72"/>
</dbReference>